<keyword evidence="4 5" id="KW-0472">Membrane</keyword>
<keyword evidence="3 5" id="KW-1133">Transmembrane helix</keyword>
<organism evidence="6 7">
    <name type="scientific">Chiloscyllium punctatum</name>
    <name type="common">Brownbanded bambooshark</name>
    <name type="synonym">Hemiscyllium punctatum</name>
    <dbReference type="NCBI Taxonomy" id="137246"/>
    <lineage>
        <taxon>Eukaryota</taxon>
        <taxon>Metazoa</taxon>
        <taxon>Chordata</taxon>
        <taxon>Craniata</taxon>
        <taxon>Vertebrata</taxon>
        <taxon>Chondrichthyes</taxon>
        <taxon>Elasmobranchii</taxon>
        <taxon>Galeomorphii</taxon>
        <taxon>Galeoidea</taxon>
        <taxon>Orectolobiformes</taxon>
        <taxon>Hemiscylliidae</taxon>
        <taxon>Chiloscyllium</taxon>
    </lineage>
</organism>
<accession>A0A401RFX6</accession>
<dbReference type="PANTHER" id="PTHR12011:SF326">
    <property type="entry name" value="ADHESION G-PROTEIN COUPLED RECEPTOR G5"/>
    <property type="match status" value="1"/>
</dbReference>
<evidence type="ECO:0000256" key="3">
    <source>
        <dbReference type="ARBA" id="ARBA00022989"/>
    </source>
</evidence>
<dbReference type="AlphaFoldDB" id="A0A401RFX6"/>
<name>A0A401RFX6_CHIPU</name>
<gene>
    <name evidence="6" type="ORF">chiPu_0021484</name>
</gene>
<dbReference type="InterPro" id="IPR000832">
    <property type="entry name" value="GPCR_2_secretin-like"/>
</dbReference>
<feature type="transmembrane region" description="Helical" evidence="5">
    <location>
        <begin position="39"/>
        <end position="59"/>
    </location>
</feature>
<dbReference type="OrthoDB" id="10037534at2759"/>
<dbReference type="GO" id="GO:0007189">
    <property type="term" value="P:adenylate cyclase-activating G protein-coupled receptor signaling pathway"/>
    <property type="evidence" value="ECO:0007669"/>
    <property type="project" value="TreeGrafter"/>
</dbReference>
<sequence>MFRLKGRDRKSVITVLGLTCLLGITYGIAFFSYGPQSVTAMYLFCILNPLQGFFIFLWYCMLIRSPSSTVSETSKSTTT</sequence>
<dbReference type="GO" id="GO:0004930">
    <property type="term" value="F:G protein-coupled receptor activity"/>
    <property type="evidence" value="ECO:0007669"/>
    <property type="project" value="InterPro"/>
</dbReference>
<dbReference type="EMBL" id="BEZZ01003998">
    <property type="protein sequence ID" value="GCC17062.1"/>
    <property type="molecule type" value="Genomic_DNA"/>
</dbReference>
<dbReference type="Pfam" id="PF00002">
    <property type="entry name" value="7tm_2"/>
    <property type="match status" value="1"/>
</dbReference>
<evidence type="ECO:0008006" key="8">
    <source>
        <dbReference type="Google" id="ProtNLM"/>
    </source>
</evidence>
<evidence type="ECO:0000256" key="5">
    <source>
        <dbReference type="SAM" id="Phobius"/>
    </source>
</evidence>
<dbReference type="STRING" id="137246.A0A401RFX6"/>
<keyword evidence="7" id="KW-1185">Reference proteome</keyword>
<comment type="caution">
    <text evidence="6">The sequence shown here is derived from an EMBL/GenBank/DDBJ whole genome shotgun (WGS) entry which is preliminary data.</text>
</comment>
<evidence type="ECO:0000256" key="1">
    <source>
        <dbReference type="ARBA" id="ARBA00004141"/>
    </source>
</evidence>
<evidence type="ECO:0000256" key="2">
    <source>
        <dbReference type="ARBA" id="ARBA00022692"/>
    </source>
</evidence>
<dbReference type="PANTHER" id="PTHR12011">
    <property type="entry name" value="ADHESION G-PROTEIN COUPLED RECEPTOR"/>
    <property type="match status" value="1"/>
</dbReference>
<comment type="subcellular location">
    <subcellularLocation>
        <location evidence="1">Membrane</location>
        <topology evidence="1">Multi-pass membrane protein</topology>
    </subcellularLocation>
</comment>
<evidence type="ECO:0000256" key="4">
    <source>
        <dbReference type="ARBA" id="ARBA00023136"/>
    </source>
</evidence>
<evidence type="ECO:0000313" key="7">
    <source>
        <dbReference type="Proteomes" id="UP000287033"/>
    </source>
</evidence>
<evidence type="ECO:0000313" key="6">
    <source>
        <dbReference type="EMBL" id="GCC17062.1"/>
    </source>
</evidence>
<protein>
    <recommendedName>
        <fullName evidence="8">G-protein coupled receptors family 2 profile 2 domain-containing protein</fullName>
    </recommendedName>
</protein>
<reference evidence="6 7" key="1">
    <citation type="journal article" date="2018" name="Nat. Ecol. Evol.">
        <title>Shark genomes provide insights into elasmobranch evolution and the origin of vertebrates.</title>
        <authorList>
            <person name="Hara Y"/>
            <person name="Yamaguchi K"/>
            <person name="Onimaru K"/>
            <person name="Kadota M"/>
            <person name="Koyanagi M"/>
            <person name="Keeley SD"/>
            <person name="Tatsumi K"/>
            <person name="Tanaka K"/>
            <person name="Motone F"/>
            <person name="Kageyama Y"/>
            <person name="Nozu R"/>
            <person name="Adachi N"/>
            <person name="Nishimura O"/>
            <person name="Nakagawa R"/>
            <person name="Tanegashima C"/>
            <person name="Kiyatake I"/>
            <person name="Matsumoto R"/>
            <person name="Murakumo K"/>
            <person name="Nishida K"/>
            <person name="Terakita A"/>
            <person name="Kuratani S"/>
            <person name="Sato K"/>
            <person name="Hyodo S Kuraku.S."/>
        </authorList>
    </citation>
    <scope>NUCLEOTIDE SEQUENCE [LARGE SCALE GENOMIC DNA]</scope>
</reference>
<keyword evidence="2 5" id="KW-0812">Transmembrane</keyword>
<dbReference type="GO" id="GO:0005886">
    <property type="term" value="C:plasma membrane"/>
    <property type="evidence" value="ECO:0007669"/>
    <property type="project" value="TreeGrafter"/>
</dbReference>
<dbReference type="Proteomes" id="UP000287033">
    <property type="component" value="Unassembled WGS sequence"/>
</dbReference>
<feature type="transmembrane region" description="Helical" evidence="5">
    <location>
        <begin position="12"/>
        <end position="33"/>
    </location>
</feature>
<dbReference type="Gene3D" id="1.20.1070.10">
    <property type="entry name" value="Rhodopsin 7-helix transmembrane proteins"/>
    <property type="match status" value="1"/>
</dbReference>
<proteinExistence type="predicted"/>